<organism evidence="2 3">
    <name type="scientific">Paracoccus stylophorae</name>
    <dbReference type="NCBI Taxonomy" id="659350"/>
    <lineage>
        <taxon>Bacteria</taxon>
        <taxon>Pseudomonadati</taxon>
        <taxon>Pseudomonadota</taxon>
        <taxon>Alphaproteobacteria</taxon>
        <taxon>Rhodobacterales</taxon>
        <taxon>Paracoccaceae</taxon>
        <taxon>Paracoccus</taxon>
    </lineage>
</organism>
<evidence type="ECO:0000313" key="2">
    <source>
        <dbReference type="EMBL" id="WCR12372.1"/>
    </source>
</evidence>
<feature type="transmembrane region" description="Helical" evidence="1">
    <location>
        <begin position="95"/>
        <end position="119"/>
    </location>
</feature>
<dbReference type="Pfam" id="PF06170">
    <property type="entry name" value="DUF983"/>
    <property type="match status" value="1"/>
</dbReference>
<gene>
    <name evidence="2" type="ORF">JHW45_08730</name>
</gene>
<protein>
    <submittedName>
        <fullName evidence="2">DUF983 domain-containing protein</fullName>
    </submittedName>
</protein>
<proteinExistence type="predicted"/>
<keyword evidence="1" id="KW-0472">Membrane</keyword>
<sequence>MQPQVQITPSAPVESQRPLRPAMLRAMRGRCPACGNGRLFRGYLKVADQCPECHEALHHQRADDGPAYLTILLVSHLGAPLLLISYVLWRPSAMTMLLSFGLGAVILSLLLLPLIKGAFIGLQWSQRMHGFGGAEPAST</sequence>
<keyword evidence="1" id="KW-0812">Transmembrane</keyword>
<reference evidence="2 3" key="1">
    <citation type="submission" date="2021-01" db="EMBL/GenBank/DDBJ databases">
        <title>Biogeographic distribution of Paracoccus.</title>
        <authorList>
            <person name="Hollensteiner J."/>
            <person name="Leineberger J."/>
            <person name="Brinkhoff T."/>
            <person name="Daniel R."/>
        </authorList>
    </citation>
    <scope>NUCLEOTIDE SEQUENCE [LARGE SCALE GENOMIC DNA]</scope>
    <source>
        <strain evidence="2 3">LMG25392</strain>
    </source>
</reference>
<name>A0ABY7T1B9_9RHOB</name>
<dbReference type="RefSeq" id="WP_272860484.1">
    <property type="nucleotide sequence ID" value="NZ_CP067134.1"/>
</dbReference>
<evidence type="ECO:0000313" key="3">
    <source>
        <dbReference type="Proteomes" id="UP001218412"/>
    </source>
</evidence>
<evidence type="ECO:0000256" key="1">
    <source>
        <dbReference type="SAM" id="Phobius"/>
    </source>
</evidence>
<dbReference type="InterPro" id="IPR009325">
    <property type="entry name" value="DUF983"/>
</dbReference>
<feature type="transmembrane region" description="Helical" evidence="1">
    <location>
        <begin position="67"/>
        <end position="89"/>
    </location>
</feature>
<dbReference type="EMBL" id="CP067134">
    <property type="protein sequence ID" value="WCR12372.1"/>
    <property type="molecule type" value="Genomic_DNA"/>
</dbReference>
<accession>A0ABY7T1B9</accession>
<keyword evidence="3" id="KW-1185">Reference proteome</keyword>
<keyword evidence="1" id="KW-1133">Transmembrane helix</keyword>
<dbReference type="Proteomes" id="UP001218412">
    <property type="component" value="Chromosome"/>
</dbReference>